<organism evidence="1 2">
    <name type="scientific">Streptomyces caelestis</name>
    <dbReference type="NCBI Taxonomy" id="36816"/>
    <lineage>
        <taxon>Bacteria</taxon>
        <taxon>Bacillati</taxon>
        <taxon>Actinomycetota</taxon>
        <taxon>Actinomycetes</taxon>
        <taxon>Kitasatosporales</taxon>
        <taxon>Streptomycetaceae</taxon>
        <taxon>Streptomyces</taxon>
    </lineage>
</organism>
<keyword evidence="2" id="KW-1185">Reference proteome</keyword>
<dbReference type="Pfam" id="PF00106">
    <property type="entry name" value="adh_short"/>
    <property type="match status" value="1"/>
</dbReference>
<evidence type="ECO:0000313" key="2">
    <source>
        <dbReference type="Proteomes" id="UP000590647"/>
    </source>
</evidence>
<protein>
    <submittedName>
        <fullName evidence="1">NAD(P)-dependent dehydrogenase (Short-subunit alcohol dehydrogenase family)</fullName>
    </submittedName>
</protein>
<dbReference type="EMBL" id="JACHNE010000001">
    <property type="protein sequence ID" value="MBB5798731.1"/>
    <property type="molecule type" value="Genomic_DNA"/>
</dbReference>
<dbReference type="Gene3D" id="3.40.50.720">
    <property type="entry name" value="NAD(P)-binding Rossmann-like Domain"/>
    <property type="match status" value="1"/>
</dbReference>
<sequence length="68" mass="7104">MDADRWNAVIDVNLTAVERVNARLLADDGEGDEHGPVLHDGGRIICTSSISGIAGNAGQTNYAASRPV</sequence>
<dbReference type="SUPFAM" id="SSF51735">
    <property type="entry name" value="NAD(P)-binding Rossmann-fold domains"/>
    <property type="match status" value="1"/>
</dbReference>
<dbReference type="Proteomes" id="UP000590647">
    <property type="component" value="Unassembled WGS sequence"/>
</dbReference>
<name>A0A7W9LWI0_9ACTN</name>
<reference evidence="1 2" key="1">
    <citation type="submission" date="2020-08" db="EMBL/GenBank/DDBJ databases">
        <title>Sequencing the genomes of 1000 actinobacteria strains.</title>
        <authorList>
            <person name="Klenk H.-P."/>
        </authorList>
    </citation>
    <scope>NUCLEOTIDE SEQUENCE [LARGE SCALE GENOMIC DNA]</scope>
    <source>
        <strain evidence="1 2">DSM 40084</strain>
    </source>
</reference>
<comment type="caution">
    <text evidence="1">The sequence shown here is derived from an EMBL/GenBank/DDBJ whole genome shotgun (WGS) entry which is preliminary data.</text>
</comment>
<dbReference type="AlphaFoldDB" id="A0A7W9LWI0"/>
<proteinExistence type="predicted"/>
<dbReference type="InterPro" id="IPR036291">
    <property type="entry name" value="NAD(P)-bd_dom_sf"/>
</dbReference>
<evidence type="ECO:0000313" key="1">
    <source>
        <dbReference type="EMBL" id="MBB5798731.1"/>
    </source>
</evidence>
<gene>
    <name evidence="1" type="ORF">HDA41_006695</name>
</gene>
<dbReference type="InterPro" id="IPR002347">
    <property type="entry name" value="SDR_fam"/>
</dbReference>
<accession>A0A7W9LWI0</accession>